<dbReference type="EMBL" id="CM051403">
    <property type="protein sequence ID" value="KAJ4709118.1"/>
    <property type="molecule type" value="Genomic_DNA"/>
</dbReference>
<comment type="caution">
    <text evidence="1">The sequence shown here is derived from an EMBL/GenBank/DDBJ whole genome shotgun (WGS) entry which is preliminary data.</text>
</comment>
<accession>A0ACC1XEA2</accession>
<name>A0ACC1XEA2_MELAZ</name>
<sequence length="504" mass="54870">MSNSCEATTELVSLIWMEDGSPMYSLDEALSTMGFGKYQGLVLAYAGLGWVSEAMEIMILSFVGPALKSKWSLSSSEESLITTVVFAGMLLGAYSWGLLSDNYGRRKSFLSIATVTSGAGLLSAFSPNYTSLVVSRCLVGFGLGGGPVFLSYFLEFVPVSYRGTWMVFFSAFWTAGTIFEASLAWIVMTKLNWRWLLALSSIPSFALLLFYVVAPESPRYLCTKGRTIEAHRILEKMAAVNGTKLPTGMLVSDRTVRQNEESTSSQDRHPLSMTMTKKMTRKLKSGFSSFFMLFSSKLIRTTLLLWVLFFASAFSYYGVVLLTSKLSSGENKCGTRVLHPDKNKDSSLYINVFITSFAELPGLLLSAIIVDKIGRKLSMTIMFVLGCIFLLPLLFHQSAIVTTVLLFGARMCATGTITVGTIYAPELYPTTMRTTGAGVASAVGRIGGMICPLVAVGLVTSCHQTIAVILFEVVLGLAIAATLLFPFETKGRELKDTVDATDSP</sequence>
<proteinExistence type="predicted"/>
<protein>
    <submittedName>
        <fullName evidence="1">Organic cation/carnitine transporter 7-like</fullName>
    </submittedName>
</protein>
<evidence type="ECO:0000313" key="2">
    <source>
        <dbReference type="Proteomes" id="UP001164539"/>
    </source>
</evidence>
<evidence type="ECO:0000313" key="1">
    <source>
        <dbReference type="EMBL" id="KAJ4709118.1"/>
    </source>
</evidence>
<organism evidence="1 2">
    <name type="scientific">Melia azedarach</name>
    <name type="common">Chinaberry tree</name>
    <dbReference type="NCBI Taxonomy" id="155640"/>
    <lineage>
        <taxon>Eukaryota</taxon>
        <taxon>Viridiplantae</taxon>
        <taxon>Streptophyta</taxon>
        <taxon>Embryophyta</taxon>
        <taxon>Tracheophyta</taxon>
        <taxon>Spermatophyta</taxon>
        <taxon>Magnoliopsida</taxon>
        <taxon>eudicotyledons</taxon>
        <taxon>Gunneridae</taxon>
        <taxon>Pentapetalae</taxon>
        <taxon>rosids</taxon>
        <taxon>malvids</taxon>
        <taxon>Sapindales</taxon>
        <taxon>Meliaceae</taxon>
        <taxon>Melia</taxon>
    </lineage>
</organism>
<gene>
    <name evidence="1" type="ORF">OWV82_018956</name>
</gene>
<dbReference type="Proteomes" id="UP001164539">
    <property type="component" value="Chromosome 10"/>
</dbReference>
<reference evidence="1 2" key="1">
    <citation type="journal article" date="2023" name="Science">
        <title>Complex scaffold remodeling in plant triterpene biosynthesis.</title>
        <authorList>
            <person name="De La Pena R."/>
            <person name="Hodgson H."/>
            <person name="Liu J.C."/>
            <person name="Stephenson M.J."/>
            <person name="Martin A.C."/>
            <person name="Owen C."/>
            <person name="Harkess A."/>
            <person name="Leebens-Mack J."/>
            <person name="Jimenez L.E."/>
            <person name="Osbourn A."/>
            <person name="Sattely E.S."/>
        </authorList>
    </citation>
    <scope>NUCLEOTIDE SEQUENCE [LARGE SCALE GENOMIC DNA]</scope>
    <source>
        <strain evidence="2">cv. JPN11</strain>
        <tissue evidence="1">Leaf</tissue>
    </source>
</reference>
<keyword evidence="2" id="KW-1185">Reference proteome</keyword>